<evidence type="ECO:0000313" key="1">
    <source>
        <dbReference type="EMBL" id="CAD9511558.1"/>
    </source>
</evidence>
<protein>
    <submittedName>
        <fullName evidence="1">Uncharacterized protein</fullName>
    </submittedName>
</protein>
<dbReference type="AlphaFoldDB" id="A0A7S2I8K3"/>
<gene>
    <name evidence="1" type="ORF">AAND1436_LOCUS39448</name>
</gene>
<reference evidence="1" key="1">
    <citation type="submission" date="2021-01" db="EMBL/GenBank/DDBJ databases">
        <authorList>
            <person name="Corre E."/>
            <person name="Pelletier E."/>
            <person name="Niang G."/>
            <person name="Scheremetjew M."/>
            <person name="Finn R."/>
            <person name="Kale V."/>
            <person name="Holt S."/>
            <person name="Cochrane G."/>
            <person name="Meng A."/>
            <person name="Brown T."/>
            <person name="Cohen L."/>
        </authorList>
    </citation>
    <scope>NUCLEOTIDE SEQUENCE</scope>
    <source>
        <strain evidence="1">CCMP2222</strain>
    </source>
</reference>
<accession>A0A7S2I8K3</accession>
<organism evidence="1">
    <name type="scientific">Alexandrium andersonii</name>
    <dbReference type="NCBI Taxonomy" id="327968"/>
    <lineage>
        <taxon>Eukaryota</taxon>
        <taxon>Sar</taxon>
        <taxon>Alveolata</taxon>
        <taxon>Dinophyceae</taxon>
        <taxon>Gonyaulacales</taxon>
        <taxon>Pyrocystaceae</taxon>
        <taxon>Alexandrium</taxon>
    </lineage>
</organism>
<sequence length="183" mass="19837">MAAEPDAKRAKVGEPIQILKEQSKAAKAYTMDLNNMLDKDAEACSLHSIVGKPVSVLQGLAALGTEALSARKVVTVQDLARWKFFKLARGLLACEATKDAGRRAEAADMNINKALDKAWESKSVAEILDAPVSALQGLTPDDDARFAKLHVKSIRDLGSWKYARWAEAICDLAEFESLDHASA</sequence>
<name>A0A7S2I8K3_9DINO</name>
<dbReference type="EMBL" id="HBGQ01082478">
    <property type="protein sequence ID" value="CAD9511558.1"/>
    <property type="molecule type" value="Transcribed_RNA"/>
</dbReference>
<proteinExistence type="predicted"/>